<comment type="caution">
    <text evidence="1">The sequence shown here is derived from an EMBL/GenBank/DDBJ whole genome shotgun (WGS) entry which is preliminary data.</text>
</comment>
<organism evidence="1 2">
    <name type="scientific">Subtercola boreus</name>
    <dbReference type="NCBI Taxonomy" id="120213"/>
    <lineage>
        <taxon>Bacteria</taxon>
        <taxon>Bacillati</taxon>
        <taxon>Actinomycetota</taxon>
        <taxon>Actinomycetes</taxon>
        <taxon>Micrococcales</taxon>
        <taxon>Microbacteriaceae</taxon>
        <taxon>Subtercola</taxon>
    </lineage>
</organism>
<name>A0A3E0VRQ4_9MICO</name>
<dbReference type="EMBL" id="NBXB01000042">
    <property type="protein sequence ID" value="RFA12305.1"/>
    <property type="molecule type" value="Genomic_DNA"/>
</dbReference>
<gene>
    <name evidence="1" type="ORF">B7R22_15985</name>
</gene>
<sequence>MTEAASAAAPDASAALLDALAAHLATPLLPRLVALPGGVRVEVDGVDPGNRLLVQCVTSGGAVKSGQRNRAMADALKLVWLRSTLFVGARIALCVSEPVSRFFADTAWLAQAVVDLRIEVYVVTSDGSASRLR</sequence>
<proteinExistence type="predicted"/>
<reference evidence="1 2" key="1">
    <citation type="submission" date="2017-04" db="EMBL/GenBank/DDBJ databases">
        <title>Comparative genome analysis of Subtercola boreus.</title>
        <authorList>
            <person name="Cho Y.-J."/>
            <person name="Cho A."/>
            <person name="Kim O.-S."/>
            <person name="Lee J.-I."/>
        </authorList>
    </citation>
    <scope>NUCLEOTIDE SEQUENCE [LARGE SCALE GENOMIC DNA]</scope>
    <source>
        <strain evidence="1 2">P27479</strain>
    </source>
</reference>
<evidence type="ECO:0000313" key="1">
    <source>
        <dbReference type="EMBL" id="RFA12305.1"/>
    </source>
</evidence>
<dbReference type="RefSeq" id="WP_116412715.1">
    <property type="nucleotide sequence ID" value="NZ_NBXB01000042.1"/>
</dbReference>
<protein>
    <submittedName>
        <fullName evidence="1">Uncharacterized protein</fullName>
    </submittedName>
</protein>
<evidence type="ECO:0000313" key="2">
    <source>
        <dbReference type="Proteomes" id="UP000256541"/>
    </source>
</evidence>
<dbReference type="AlphaFoldDB" id="A0A3E0VRQ4"/>
<accession>A0A3E0VRQ4</accession>
<dbReference type="OrthoDB" id="7062541at2"/>
<dbReference type="Proteomes" id="UP000256541">
    <property type="component" value="Unassembled WGS sequence"/>
</dbReference>